<dbReference type="Gene3D" id="1.10.1130.10">
    <property type="entry name" value="Flavocytochrome C3, Chain A"/>
    <property type="match status" value="1"/>
</dbReference>
<dbReference type="Gene3D" id="1.25.40.10">
    <property type="entry name" value="Tetratricopeptide repeat domain"/>
    <property type="match status" value="2"/>
</dbReference>
<dbReference type="SUPFAM" id="SSF48452">
    <property type="entry name" value="TPR-like"/>
    <property type="match status" value="1"/>
</dbReference>
<protein>
    <submittedName>
        <fullName evidence="7">Tetratricopeptide repeat protein</fullName>
    </submittedName>
</protein>
<dbReference type="SMART" id="SM00028">
    <property type="entry name" value="TPR"/>
    <property type="match status" value="4"/>
</dbReference>
<dbReference type="EMBL" id="JBHSPH010000001">
    <property type="protein sequence ID" value="MFC5861544.1"/>
    <property type="molecule type" value="Genomic_DNA"/>
</dbReference>
<feature type="chain" id="PRO_5045692782" evidence="5">
    <location>
        <begin position="27"/>
        <end position="772"/>
    </location>
</feature>
<feature type="region of interest" description="Disordered" evidence="4">
    <location>
        <begin position="29"/>
        <end position="53"/>
    </location>
</feature>
<evidence type="ECO:0000256" key="4">
    <source>
        <dbReference type="SAM" id="MobiDB-lite"/>
    </source>
</evidence>
<dbReference type="Pfam" id="PF13435">
    <property type="entry name" value="Cytochrome_C554"/>
    <property type="match status" value="1"/>
</dbReference>
<accession>A0ABW1EB23</accession>
<dbReference type="PROSITE" id="PS50005">
    <property type="entry name" value="TPR"/>
    <property type="match status" value="4"/>
</dbReference>
<keyword evidence="1" id="KW-0677">Repeat</keyword>
<reference evidence="8" key="1">
    <citation type="journal article" date="2019" name="Int. J. Syst. Evol. Microbiol.">
        <title>The Global Catalogue of Microorganisms (GCM) 10K type strain sequencing project: providing services to taxonomists for standard genome sequencing and annotation.</title>
        <authorList>
            <consortium name="The Broad Institute Genomics Platform"/>
            <consortium name="The Broad Institute Genome Sequencing Center for Infectious Disease"/>
            <person name="Wu L."/>
            <person name="Ma J."/>
        </authorList>
    </citation>
    <scope>NUCLEOTIDE SEQUENCE [LARGE SCALE GENOMIC DNA]</scope>
    <source>
        <strain evidence="8">JCM 4087</strain>
    </source>
</reference>
<dbReference type="SUPFAM" id="SSF48695">
    <property type="entry name" value="Multiheme cytochromes"/>
    <property type="match status" value="1"/>
</dbReference>
<evidence type="ECO:0000259" key="6">
    <source>
        <dbReference type="Pfam" id="PF13435"/>
    </source>
</evidence>
<evidence type="ECO:0000313" key="7">
    <source>
        <dbReference type="EMBL" id="MFC5861544.1"/>
    </source>
</evidence>
<evidence type="ECO:0000256" key="3">
    <source>
        <dbReference type="PROSITE-ProRule" id="PRU00339"/>
    </source>
</evidence>
<evidence type="ECO:0000313" key="8">
    <source>
        <dbReference type="Proteomes" id="UP001596091"/>
    </source>
</evidence>
<keyword evidence="8" id="KW-1185">Reference proteome</keyword>
<sequence length="772" mass="86811">MKKPASAVCSVLALTSICLLPLFSQQQTTPATSAPEYGSNASKGVPAEDTPAQREELGRLKAKAEEINAADRAAHNEAVTPSYNFHYGKANPFVPGNITVQGEGFIQPGAFPSAQYCGTCHQDAYSQWRQALHSNSFRTPFYRTSVNLLIRDQTRGIAFARFCDSCHNPIAVLSGGLTEDSKVNRSQMDSDGLTCMTCHSVVSLDSTNGNASVEMGIPSVIVDEKGNRIPGEVPFAEILRHPERHSKAVMHDFLHKPEFCAACHKANLPATLNDYKFIRAFTAYDEWQQSKFSQRNPLTFYTGDFTTCQGCHMKRNPVTLTEYGAKNGTFASHRWLAGNTAVPFYYGFDDQLKKTIEFLRSGNYLNVDIFALKKQGEDQLIAPLGRASYTLAPNDAMEAYVVIQNKNIGHSLIPEVRDLYEAWTKFTVKDASGNEIYHSGFLKPDGMLDPRAHSFTNRPVTDEGDFVDSHKVWTIHSVAYDNSVQAGRSVLVRYQFRLPADIRGPVTLTAKVNYRHLRQSYLNNIFGTDHPAYPVVELSSRTRVLQIGENRPEAPDPADNPDWMRWNNLGIALLDQFQYAEAVEAFTEVIKLRNDYADAYTNVALTEIVWEKYDSARMAIRKALMLNPNSARALYYDGLLQRRAGNTEQEIADFKKVVEMFPQSRDARRELGITYYQQQDEHDAMEQFEALQQIDPDDLTAHYNLSILYRRMGMTKQAADQQAMFIDKKVDPGAPTYSLNYLRSHPEISTESIPWHMHSDILNEAKGLDHGN</sequence>
<dbReference type="InterPro" id="IPR050498">
    <property type="entry name" value="Ycf3"/>
</dbReference>
<feature type="repeat" description="TPR" evidence="3">
    <location>
        <begin position="665"/>
        <end position="698"/>
    </location>
</feature>
<comment type="caution">
    <text evidence="7">The sequence shown here is derived from an EMBL/GenBank/DDBJ whole genome shotgun (WGS) entry which is preliminary data.</text>
</comment>
<dbReference type="InterPro" id="IPR036280">
    <property type="entry name" value="Multihaem_cyt_sf"/>
</dbReference>
<dbReference type="Pfam" id="PF13432">
    <property type="entry name" value="TPR_16"/>
    <property type="match status" value="1"/>
</dbReference>
<dbReference type="PANTHER" id="PTHR44858:SF1">
    <property type="entry name" value="UDP-N-ACETYLGLUCOSAMINE--PEPTIDE N-ACETYLGLUCOSAMINYLTRANSFERASE SPINDLY-RELATED"/>
    <property type="match status" value="1"/>
</dbReference>
<dbReference type="InterPro" id="IPR011990">
    <property type="entry name" value="TPR-like_helical_dom_sf"/>
</dbReference>
<dbReference type="InterPro" id="IPR023155">
    <property type="entry name" value="Cyt_c-552/4"/>
</dbReference>
<organism evidence="7 8">
    <name type="scientific">Acidicapsa dinghuensis</name>
    <dbReference type="NCBI Taxonomy" id="2218256"/>
    <lineage>
        <taxon>Bacteria</taxon>
        <taxon>Pseudomonadati</taxon>
        <taxon>Acidobacteriota</taxon>
        <taxon>Terriglobia</taxon>
        <taxon>Terriglobales</taxon>
        <taxon>Acidobacteriaceae</taxon>
        <taxon>Acidicapsa</taxon>
    </lineage>
</organism>
<feature type="repeat" description="TPR" evidence="3">
    <location>
        <begin position="597"/>
        <end position="630"/>
    </location>
</feature>
<feature type="signal peptide" evidence="5">
    <location>
        <begin position="1"/>
        <end position="26"/>
    </location>
</feature>
<evidence type="ECO:0000256" key="1">
    <source>
        <dbReference type="ARBA" id="ARBA00022737"/>
    </source>
</evidence>
<keyword evidence="5" id="KW-0732">Signal</keyword>
<dbReference type="Proteomes" id="UP001596091">
    <property type="component" value="Unassembled WGS sequence"/>
</dbReference>
<dbReference type="PANTHER" id="PTHR44858">
    <property type="entry name" value="TETRATRICOPEPTIDE REPEAT PROTEIN 6"/>
    <property type="match status" value="1"/>
</dbReference>
<gene>
    <name evidence="7" type="ORF">ACFPT7_04520</name>
</gene>
<evidence type="ECO:0000256" key="2">
    <source>
        <dbReference type="ARBA" id="ARBA00022803"/>
    </source>
</evidence>
<proteinExistence type="predicted"/>
<dbReference type="InterPro" id="IPR019734">
    <property type="entry name" value="TPR_rpt"/>
</dbReference>
<name>A0ABW1EB23_9BACT</name>
<feature type="repeat" description="TPR" evidence="3">
    <location>
        <begin position="563"/>
        <end position="596"/>
    </location>
</feature>
<keyword evidence="2 3" id="KW-0802">TPR repeat</keyword>
<dbReference type="Pfam" id="PF13181">
    <property type="entry name" value="TPR_8"/>
    <property type="match status" value="1"/>
</dbReference>
<feature type="repeat" description="TPR" evidence="3">
    <location>
        <begin position="631"/>
        <end position="664"/>
    </location>
</feature>
<evidence type="ECO:0000256" key="5">
    <source>
        <dbReference type="SAM" id="SignalP"/>
    </source>
</evidence>
<dbReference type="RefSeq" id="WP_263333483.1">
    <property type="nucleotide sequence ID" value="NZ_JAGSYH010000002.1"/>
</dbReference>
<feature type="domain" description="Cytochrome c-552/4" evidence="6">
    <location>
        <begin position="117"/>
        <end position="200"/>
    </location>
</feature>